<dbReference type="GO" id="GO:0000447">
    <property type="term" value="P:endonucleolytic cleavage in ITS1 to separate SSU-rRNA from 5.8S rRNA and LSU-rRNA from tricistronic rRNA transcript (SSU-rRNA, 5.8S rRNA, LSU-rRNA)"/>
    <property type="evidence" value="ECO:0007669"/>
    <property type="project" value="TreeGrafter"/>
</dbReference>
<gene>
    <name evidence="1" type="ORF">BC936DRAFT_147269</name>
</gene>
<dbReference type="GO" id="GO:0000171">
    <property type="term" value="F:ribonuclease MRP activity"/>
    <property type="evidence" value="ECO:0007669"/>
    <property type="project" value="TreeGrafter"/>
</dbReference>
<dbReference type="Pfam" id="PF08584">
    <property type="entry name" value="Ribonuc_P_40"/>
    <property type="match status" value="1"/>
</dbReference>
<name>A0A433DLA4_9FUNG</name>
<dbReference type="GO" id="GO:0030681">
    <property type="term" value="C:multimeric ribonuclease P complex"/>
    <property type="evidence" value="ECO:0007669"/>
    <property type="project" value="TreeGrafter"/>
</dbReference>
<comment type="caution">
    <text evidence="1">The sequence shown here is derived from an EMBL/GenBank/DDBJ whole genome shotgun (WGS) entry which is preliminary data.</text>
</comment>
<dbReference type="OrthoDB" id="63112at2759"/>
<reference evidence="1 2" key="1">
    <citation type="journal article" date="2018" name="New Phytol.">
        <title>Phylogenomics of Endogonaceae and evolution of mycorrhizas within Mucoromycota.</title>
        <authorList>
            <person name="Chang Y."/>
            <person name="Desiro A."/>
            <person name="Na H."/>
            <person name="Sandor L."/>
            <person name="Lipzen A."/>
            <person name="Clum A."/>
            <person name="Barry K."/>
            <person name="Grigoriev I.V."/>
            <person name="Martin F.M."/>
            <person name="Stajich J.E."/>
            <person name="Smith M.E."/>
            <person name="Bonito G."/>
            <person name="Spatafora J.W."/>
        </authorList>
    </citation>
    <scope>NUCLEOTIDE SEQUENCE [LARGE SCALE GENOMIC DNA]</scope>
    <source>
        <strain evidence="1 2">GMNB39</strain>
    </source>
</reference>
<dbReference type="AlphaFoldDB" id="A0A433DLA4"/>
<evidence type="ECO:0000313" key="1">
    <source>
        <dbReference type="EMBL" id="RUP51581.1"/>
    </source>
</evidence>
<dbReference type="InterPro" id="IPR013893">
    <property type="entry name" value="RNase_P_Rpp40"/>
</dbReference>
<evidence type="ECO:0000313" key="2">
    <source>
        <dbReference type="Proteomes" id="UP000268093"/>
    </source>
</evidence>
<dbReference type="GO" id="GO:0004526">
    <property type="term" value="F:ribonuclease P activity"/>
    <property type="evidence" value="ECO:0007669"/>
    <property type="project" value="TreeGrafter"/>
</dbReference>
<dbReference type="GO" id="GO:0000172">
    <property type="term" value="C:ribonuclease MRP complex"/>
    <property type="evidence" value="ECO:0007669"/>
    <property type="project" value="TreeGrafter"/>
</dbReference>
<protein>
    <submittedName>
        <fullName evidence="1">Ribonuclease P 40kDa subunit-domain-containing protein</fullName>
    </submittedName>
</protein>
<dbReference type="GO" id="GO:0001682">
    <property type="term" value="P:tRNA 5'-leader removal"/>
    <property type="evidence" value="ECO:0007669"/>
    <property type="project" value="InterPro"/>
</dbReference>
<dbReference type="Proteomes" id="UP000268093">
    <property type="component" value="Unassembled WGS sequence"/>
</dbReference>
<dbReference type="EMBL" id="RBNI01000624">
    <property type="protein sequence ID" value="RUP51581.1"/>
    <property type="molecule type" value="Genomic_DNA"/>
</dbReference>
<proteinExistence type="predicted"/>
<dbReference type="PANTHER" id="PTHR15396:SF1">
    <property type="entry name" value="RIBONUCLEASE P PROTEIN SUBUNIT P40"/>
    <property type="match status" value="1"/>
</dbReference>
<organism evidence="1 2">
    <name type="scientific">Jimgerdemannia flammicorona</name>
    <dbReference type="NCBI Taxonomy" id="994334"/>
    <lineage>
        <taxon>Eukaryota</taxon>
        <taxon>Fungi</taxon>
        <taxon>Fungi incertae sedis</taxon>
        <taxon>Mucoromycota</taxon>
        <taxon>Mucoromycotina</taxon>
        <taxon>Endogonomycetes</taxon>
        <taxon>Endogonales</taxon>
        <taxon>Endogonaceae</taxon>
        <taxon>Jimgerdemannia</taxon>
    </lineage>
</organism>
<dbReference type="PANTHER" id="PTHR15396">
    <property type="entry name" value="RIBONUCLEASE P PROTEIN SUBUNIT P40"/>
    <property type="match status" value="1"/>
</dbReference>
<sequence length="428" mass="48727">MAYNPQFPHPKAKLFLSHSSFSAKNPRHQAIISTHPFNHEAEVFLPNTSIKDIEKIFDGISGFYYRADLPLSFFLSQKVINQYVRSGGHGSGPVQRRDEFNYNFKTKPLYPLSGNLIAQSIGGGIDTDDVVALEGNGNLILSVTKDTYEQLGLPGKAAQFGPDKQRFVVQIDLTAKSMVPGKKGYDRIKWCFENTLNKKFTFFIASVNSSTGVTEEIEFPGEVEPSKIPLKRTLHESRGILIPDLNGIKTISTEDEWKQEALDFYEWLGLAIHLFANARKSSSVQLNQWQNVQNNIKRSCRSVRFIIPIARAQFDRKRMHNTMDWLHTNLPSRTNSRYITVYLYFTSITAASSLILAYHICAYSSQNLNPTHALWASFTVWGFQDSPISWRHQEHGHLVSGENHYTFVTWPDETYVLYQQLGTLDAYS</sequence>
<keyword evidence="2" id="KW-1185">Reference proteome</keyword>
<accession>A0A433DLA4</accession>